<keyword evidence="2" id="KW-0233">DNA recombination</keyword>
<protein>
    <recommendedName>
        <fullName evidence="3">Tyr recombinase domain-containing protein</fullName>
    </recommendedName>
</protein>
<gene>
    <name evidence="4" type="ORF">S03H2_41189</name>
</gene>
<dbReference type="InterPro" id="IPR011010">
    <property type="entry name" value="DNA_brk_join_enz"/>
</dbReference>
<feature type="domain" description="Tyr recombinase" evidence="3">
    <location>
        <begin position="55"/>
        <end position="232"/>
    </location>
</feature>
<reference evidence="4" key="1">
    <citation type="journal article" date="2014" name="Front. Microbiol.">
        <title>High frequency of phylogenetically diverse reductive dehalogenase-homologous genes in deep subseafloor sedimentary metagenomes.</title>
        <authorList>
            <person name="Kawai M."/>
            <person name="Futagami T."/>
            <person name="Toyoda A."/>
            <person name="Takaki Y."/>
            <person name="Nishi S."/>
            <person name="Hori S."/>
            <person name="Arai W."/>
            <person name="Tsubouchi T."/>
            <person name="Morono Y."/>
            <person name="Uchiyama I."/>
            <person name="Ito T."/>
            <person name="Fujiyama A."/>
            <person name="Inagaki F."/>
            <person name="Takami H."/>
        </authorList>
    </citation>
    <scope>NUCLEOTIDE SEQUENCE</scope>
    <source>
        <strain evidence="4">Expedition CK06-06</strain>
    </source>
</reference>
<accession>X1HF72</accession>
<keyword evidence="1" id="KW-0238">DNA-binding</keyword>
<evidence type="ECO:0000256" key="2">
    <source>
        <dbReference type="ARBA" id="ARBA00023172"/>
    </source>
</evidence>
<dbReference type="GO" id="GO:0003677">
    <property type="term" value="F:DNA binding"/>
    <property type="evidence" value="ECO:0007669"/>
    <property type="project" value="UniProtKB-KW"/>
</dbReference>
<dbReference type="SUPFAM" id="SSF56349">
    <property type="entry name" value="DNA breaking-rejoining enzymes"/>
    <property type="match status" value="1"/>
</dbReference>
<dbReference type="AlphaFoldDB" id="X1HF72"/>
<dbReference type="InterPro" id="IPR013762">
    <property type="entry name" value="Integrase-like_cat_sf"/>
</dbReference>
<dbReference type="EMBL" id="BARU01025575">
    <property type="protein sequence ID" value="GAH68052.1"/>
    <property type="molecule type" value="Genomic_DNA"/>
</dbReference>
<organism evidence="4">
    <name type="scientific">marine sediment metagenome</name>
    <dbReference type="NCBI Taxonomy" id="412755"/>
    <lineage>
        <taxon>unclassified sequences</taxon>
        <taxon>metagenomes</taxon>
        <taxon>ecological metagenomes</taxon>
    </lineage>
</organism>
<evidence type="ECO:0000259" key="3">
    <source>
        <dbReference type="PROSITE" id="PS51898"/>
    </source>
</evidence>
<comment type="caution">
    <text evidence="4">The sequence shown here is derived from an EMBL/GenBank/DDBJ whole genome shotgun (WGS) entry which is preliminary data.</text>
</comment>
<dbReference type="PANTHER" id="PTHR30349:SF41">
    <property type="entry name" value="INTEGRASE_RECOMBINASE PROTEIN MJ0367-RELATED"/>
    <property type="match status" value="1"/>
</dbReference>
<evidence type="ECO:0000256" key="1">
    <source>
        <dbReference type="ARBA" id="ARBA00023125"/>
    </source>
</evidence>
<feature type="non-terminal residue" evidence="4">
    <location>
        <position position="1"/>
    </location>
</feature>
<dbReference type="PROSITE" id="PS51898">
    <property type="entry name" value="TYR_RECOMBINASE"/>
    <property type="match status" value="1"/>
</dbReference>
<dbReference type="Gene3D" id="1.10.443.10">
    <property type="entry name" value="Intergrase catalytic core"/>
    <property type="match status" value="1"/>
</dbReference>
<name>X1HF72_9ZZZZ</name>
<sequence>LEIGELEEYLYLLIQRDTDSLSSFKHLVYGLRKLYQLFDKDELHLALPSIKRPDKLPVVLSKQEVKKLLKAPERILEKVMFALTYDTGMRIDELTNLLISNVDLDRGQVHVRQPKNKKDRYITMSSHVVRGIKKHLALNDPKDYLFESPTRKGMPISKTRIRTLLKEAVEKSGIKKDVCVHTLRHTYATHQLEAGQNIMVLKESLGHVDIRTTLIYLHIAQLDPVRKFGCMESLYVKGDG</sequence>
<dbReference type="GO" id="GO:0006310">
    <property type="term" value="P:DNA recombination"/>
    <property type="evidence" value="ECO:0007669"/>
    <property type="project" value="UniProtKB-KW"/>
</dbReference>
<proteinExistence type="predicted"/>
<dbReference type="PANTHER" id="PTHR30349">
    <property type="entry name" value="PHAGE INTEGRASE-RELATED"/>
    <property type="match status" value="1"/>
</dbReference>
<evidence type="ECO:0000313" key="4">
    <source>
        <dbReference type="EMBL" id="GAH68052.1"/>
    </source>
</evidence>
<dbReference type="Pfam" id="PF00589">
    <property type="entry name" value="Phage_integrase"/>
    <property type="match status" value="1"/>
</dbReference>
<dbReference type="InterPro" id="IPR002104">
    <property type="entry name" value="Integrase_catalytic"/>
</dbReference>
<dbReference type="GO" id="GO:0015074">
    <property type="term" value="P:DNA integration"/>
    <property type="evidence" value="ECO:0007669"/>
    <property type="project" value="InterPro"/>
</dbReference>
<dbReference type="InterPro" id="IPR050090">
    <property type="entry name" value="Tyrosine_recombinase_XerCD"/>
</dbReference>